<feature type="transmembrane region" description="Helical" evidence="2">
    <location>
        <begin position="232"/>
        <end position="255"/>
    </location>
</feature>
<keyword evidence="3" id="KW-0732">Signal</keyword>
<dbReference type="Gene3D" id="2.20.100.10">
    <property type="entry name" value="Thrombospondin type-1 (TSP1) repeat"/>
    <property type="match status" value="2"/>
</dbReference>
<dbReference type="InterPro" id="IPR000884">
    <property type="entry name" value="TSP1_rpt"/>
</dbReference>
<dbReference type="PANTHER" id="PTHR16311:SF3">
    <property type="entry name" value="THROMBOSPONDIN TYPE-1 DOMAIN-CONTAINING PROTEIN 1"/>
    <property type="match status" value="1"/>
</dbReference>
<dbReference type="AlphaFoldDB" id="A0A8W8IK33"/>
<feature type="signal peptide" evidence="3">
    <location>
        <begin position="1"/>
        <end position="22"/>
    </location>
</feature>
<evidence type="ECO:0000313" key="4">
    <source>
        <dbReference type="EnsemblMetazoa" id="G14680.2:cds"/>
    </source>
</evidence>
<feature type="chain" id="PRO_5036486271" description="Hemicentin-1" evidence="3">
    <location>
        <begin position="23"/>
        <end position="295"/>
    </location>
</feature>
<dbReference type="InterPro" id="IPR036383">
    <property type="entry name" value="TSP1_rpt_sf"/>
</dbReference>
<name>A0A8W8IK33_MAGGI</name>
<keyword evidence="2" id="KW-0472">Membrane</keyword>
<accession>A0A8W8IK33</accession>
<dbReference type="PANTHER" id="PTHR16311">
    <property type="entry name" value="THROMBOSPONDIN TYPE I DOMAIN-CONTAINING 1"/>
    <property type="match status" value="1"/>
</dbReference>
<organism evidence="4 5">
    <name type="scientific">Magallana gigas</name>
    <name type="common">Pacific oyster</name>
    <name type="synonym">Crassostrea gigas</name>
    <dbReference type="NCBI Taxonomy" id="29159"/>
    <lineage>
        <taxon>Eukaryota</taxon>
        <taxon>Metazoa</taxon>
        <taxon>Spiralia</taxon>
        <taxon>Lophotrochozoa</taxon>
        <taxon>Mollusca</taxon>
        <taxon>Bivalvia</taxon>
        <taxon>Autobranchia</taxon>
        <taxon>Pteriomorphia</taxon>
        <taxon>Ostreida</taxon>
        <taxon>Ostreoidea</taxon>
        <taxon>Ostreidae</taxon>
        <taxon>Magallana</taxon>
    </lineage>
</organism>
<proteinExistence type="predicted"/>
<dbReference type="EnsemblMetazoa" id="G14680.2">
    <property type="protein sequence ID" value="G14680.2:cds"/>
    <property type="gene ID" value="G14680"/>
</dbReference>
<dbReference type="OMA" id="WSACCIN"/>
<dbReference type="PROSITE" id="PS50092">
    <property type="entry name" value="TSP1"/>
    <property type="match status" value="3"/>
</dbReference>
<keyword evidence="2" id="KW-1133">Transmembrane helix</keyword>
<dbReference type="Pfam" id="PF00090">
    <property type="entry name" value="TSP_1"/>
    <property type="match status" value="2"/>
</dbReference>
<keyword evidence="2" id="KW-0812">Transmembrane</keyword>
<evidence type="ECO:0008006" key="6">
    <source>
        <dbReference type="Google" id="ProtNLM"/>
    </source>
</evidence>
<dbReference type="SMART" id="SM00209">
    <property type="entry name" value="TSP1"/>
    <property type="match status" value="2"/>
</dbReference>
<dbReference type="InterPro" id="IPR038877">
    <property type="entry name" value="THSD1"/>
</dbReference>
<evidence type="ECO:0000256" key="3">
    <source>
        <dbReference type="SAM" id="SignalP"/>
    </source>
</evidence>
<reference evidence="4" key="1">
    <citation type="submission" date="2022-08" db="UniProtKB">
        <authorList>
            <consortium name="EnsemblMetazoa"/>
        </authorList>
    </citation>
    <scope>IDENTIFICATION</scope>
    <source>
        <strain evidence="4">05x7-T-G4-1.051#20</strain>
    </source>
</reference>
<dbReference type="PRINTS" id="PR01705">
    <property type="entry name" value="TSP1REPEAT"/>
</dbReference>
<dbReference type="Proteomes" id="UP000005408">
    <property type="component" value="Unassembled WGS sequence"/>
</dbReference>
<evidence type="ECO:0000256" key="2">
    <source>
        <dbReference type="SAM" id="Phobius"/>
    </source>
</evidence>
<protein>
    <recommendedName>
        <fullName evidence="6">Hemicentin-1</fullName>
    </recommendedName>
</protein>
<dbReference type="GO" id="GO:0071944">
    <property type="term" value="C:cell periphery"/>
    <property type="evidence" value="ECO:0007669"/>
    <property type="project" value="TreeGrafter"/>
</dbReference>
<dbReference type="FunFam" id="2.20.100.10:FF:000002">
    <property type="entry name" value="Unc-5 netrin receptor C"/>
    <property type="match status" value="1"/>
</dbReference>
<dbReference type="SUPFAM" id="SSF82895">
    <property type="entry name" value="TSP-1 type 1 repeat"/>
    <property type="match status" value="2"/>
</dbReference>
<evidence type="ECO:0000313" key="5">
    <source>
        <dbReference type="Proteomes" id="UP000005408"/>
    </source>
</evidence>
<dbReference type="OrthoDB" id="6273859at2759"/>
<keyword evidence="1" id="KW-1015">Disulfide bond</keyword>
<evidence type="ECO:0000256" key="1">
    <source>
        <dbReference type="ARBA" id="ARBA00023157"/>
    </source>
</evidence>
<sequence length="295" mass="33479">MFCKLGARIWYLWLVWISIVDGHWGVCCAKWSNWTRWSACCINKQSRYRTCLRSTFDGTGTQCAGNDRIFRHCWGCPNETLSVKLTPWTMCSTTCGEGLRSRTVYCDLTYEQVNHYKCRGETAYVVGCKMKQCTVDGNWSIWSPWEVCTAACGKMGLTNRSRACVDPDPQNGGKMCSGSHFESKLCISTSCPDTTPKNRLVTEIPVAYDEHHGGTDDSQSSQIESFLSKHSLLMASIIGSVGFILSVFIVTAFIYRYLEKKRLRTTPYRMKKVRFEGDIRTVVLYPNSKNPMEST</sequence>
<keyword evidence="5" id="KW-1185">Reference proteome</keyword>